<accession>A0AAV5AC90</accession>
<sequence length="270" mass="29924">MSKDFFALLPSIQARIDEAFDHALATQDTLSGLANESPLSHCFGKLNVKNDKMLHSVVPQALNFLNLPQDDESIFQALRDAAQAWDGGKAEDNERSINGCISRKVWRAVCAAVMGGLDGDIVQENDVEVDLHGGYLAEDVIHQASQNFIYDEDLTVPSNIPSATETDAQSDYEHPVISRSRRKKKHHIQGQPSLRQKQIALEAFALFFPSYSAADAAKLKLTVHDLESVAKSLKENLKSDERTRMKNATNTDRSQMMLIITKALLHVNPA</sequence>
<reference evidence="2" key="1">
    <citation type="submission" date="2021-10" db="EMBL/GenBank/DDBJ databases">
        <title>De novo Genome Assembly of Clathrus columnatus (Basidiomycota, Fungi) Using Illumina and Nanopore Sequence Data.</title>
        <authorList>
            <person name="Ogiso-Tanaka E."/>
            <person name="Itagaki H."/>
            <person name="Hosoya T."/>
            <person name="Hosaka K."/>
        </authorList>
    </citation>
    <scope>NUCLEOTIDE SEQUENCE</scope>
    <source>
        <strain evidence="2">MO-923</strain>
    </source>
</reference>
<gene>
    <name evidence="2" type="ORF">Clacol_004762</name>
</gene>
<dbReference type="EMBL" id="BPWL01000005">
    <property type="protein sequence ID" value="GJJ10535.1"/>
    <property type="molecule type" value="Genomic_DNA"/>
</dbReference>
<organism evidence="2 3">
    <name type="scientific">Clathrus columnatus</name>
    <dbReference type="NCBI Taxonomy" id="1419009"/>
    <lineage>
        <taxon>Eukaryota</taxon>
        <taxon>Fungi</taxon>
        <taxon>Dikarya</taxon>
        <taxon>Basidiomycota</taxon>
        <taxon>Agaricomycotina</taxon>
        <taxon>Agaricomycetes</taxon>
        <taxon>Phallomycetidae</taxon>
        <taxon>Phallales</taxon>
        <taxon>Clathraceae</taxon>
        <taxon>Clathrus</taxon>
    </lineage>
</organism>
<evidence type="ECO:0000313" key="3">
    <source>
        <dbReference type="Proteomes" id="UP001050691"/>
    </source>
</evidence>
<evidence type="ECO:0000256" key="1">
    <source>
        <dbReference type="SAM" id="Coils"/>
    </source>
</evidence>
<feature type="coiled-coil region" evidence="1">
    <location>
        <begin position="216"/>
        <end position="243"/>
    </location>
</feature>
<evidence type="ECO:0000313" key="2">
    <source>
        <dbReference type="EMBL" id="GJJ10535.1"/>
    </source>
</evidence>
<comment type="caution">
    <text evidence="2">The sequence shown here is derived from an EMBL/GenBank/DDBJ whole genome shotgun (WGS) entry which is preliminary data.</text>
</comment>
<dbReference type="Proteomes" id="UP001050691">
    <property type="component" value="Unassembled WGS sequence"/>
</dbReference>
<keyword evidence="1" id="KW-0175">Coiled coil</keyword>
<dbReference type="AlphaFoldDB" id="A0AAV5AC90"/>
<keyword evidence="3" id="KW-1185">Reference proteome</keyword>
<name>A0AAV5AC90_9AGAM</name>
<protein>
    <submittedName>
        <fullName evidence="2">Uncharacterized protein</fullName>
    </submittedName>
</protein>
<proteinExistence type="predicted"/>